<keyword evidence="2" id="KW-1185">Reference proteome</keyword>
<dbReference type="Proteomes" id="UP000503640">
    <property type="component" value="Unassembled WGS sequence"/>
</dbReference>
<name>A0A7I9VRJ0_9BACT</name>
<reference evidence="2" key="1">
    <citation type="journal article" date="2020" name="Appl. Environ. Microbiol.">
        <title>Diazotrophic Anaeromyxobacter Isolates from Soils.</title>
        <authorList>
            <person name="Masuda Y."/>
            <person name="Yamanaka H."/>
            <person name="Xu Z.X."/>
            <person name="Shiratori Y."/>
            <person name="Aono T."/>
            <person name="Amachi S."/>
            <person name="Senoo K."/>
            <person name="Itoh H."/>
        </authorList>
    </citation>
    <scope>NUCLEOTIDE SEQUENCE [LARGE SCALE GENOMIC DNA]</scope>
    <source>
        <strain evidence="2">R267</strain>
    </source>
</reference>
<organism evidence="1 2">
    <name type="scientific">Anaeromyxobacter diazotrophicus</name>
    <dbReference type="NCBI Taxonomy" id="2590199"/>
    <lineage>
        <taxon>Bacteria</taxon>
        <taxon>Pseudomonadati</taxon>
        <taxon>Myxococcota</taxon>
        <taxon>Myxococcia</taxon>
        <taxon>Myxococcales</taxon>
        <taxon>Cystobacterineae</taxon>
        <taxon>Anaeromyxobacteraceae</taxon>
        <taxon>Anaeromyxobacter</taxon>
    </lineage>
</organism>
<accession>A0A7I9VRJ0</accession>
<proteinExistence type="predicted"/>
<protein>
    <recommendedName>
        <fullName evidence="3">Recombination-associated protein RdgC</fullName>
    </recommendedName>
</protein>
<evidence type="ECO:0008006" key="3">
    <source>
        <dbReference type="Google" id="ProtNLM"/>
    </source>
</evidence>
<dbReference type="Pfam" id="PF04381">
    <property type="entry name" value="RdgC"/>
    <property type="match status" value="1"/>
</dbReference>
<dbReference type="InterPro" id="IPR007476">
    <property type="entry name" value="RdgC"/>
</dbReference>
<dbReference type="RefSeq" id="WP_176067814.1">
    <property type="nucleotide sequence ID" value="NZ_BJTG01000009.1"/>
</dbReference>
<comment type="caution">
    <text evidence="1">The sequence shown here is derived from an EMBL/GenBank/DDBJ whole genome shotgun (WGS) entry which is preliminary data.</text>
</comment>
<evidence type="ECO:0000313" key="2">
    <source>
        <dbReference type="Proteomes" id="UP000503640"/>
    </source>
</evidence>
<dbReference type="AlphaFoldDB" id="A0A7I9VRJ0"/>
<dbReference type="EMBL" id="BJTG01000009">
    <property type="protein sequence ID" value="GEJ58868.1"/>
    <property type="molecule type" value="Genomic_DNA"/>
</dbReference>
<dbReference type="GO" id="GO:0006310">
    <property type="term" value="P:DNA recombination"/>
    <property type="evidence" value="ECO:0007669"/>
    <property type="project" value="InterPro"/>
</dbReference>
<sequence>MPVQSGAVTFARFSSEPAGARADAKRWLVRGLRKRAFTPLEARKPELDRAAGFVELADHDATGFEAGLFEGEHALFAWRIDQLKVPAKALKAEVDRWAAAFAAEHGRPPGRREKAVRKEEARQLLRQRVEPSSRVADVSWNLETGEVAIWVTSRKTVDEITAAMEEVFGVTLHPVSVGATASRAKLPEAALGPTAALVGLQGEGVSRGEA</sequence>
<gene>
    <name evidence="1" type="ORF">AMYX_36090</name>
</gene>
<evidence type="ECO:0000313" key="1">
    <source>
        <dbReference type="EMBL" id="GEJ58868.1"/>
    </source>
</evidence>